<dbReference type="Pfam" id="PF00390">
    <property type="entry name" value="malic"/>
    <property type="match status" value="1"/>
</dbReference>
<dbReference type="GO" id="GO:0004470">
    <property type="term" value="F:malic enzyme activity"/>
    <property type="evidence" value="ECO:0007669"/>
    <property type="project" value="InterPro"/>
</dbReference>
<evidence type="ECO:0000259" key="9">
    <source>
        <dbReference type="SMART" id="SM01274"/>
    </source>
</evidence>
<organism evidence="10 11">
    <name type="scientific">Lachnoanaerobaculum saburreum DSM 3986</name>
    <dbReference type="NCBI Taxonomy" id="887325"/>
    <lineage>
        <taxon>Bacteria</taxon>
        <taxon>Bacillati</taxon>
        <taxon>Bacillota</taxon>
        <taxon>Clostridia</taxon>
        <taxon>Lachnospirales</taxon>
        <taxon>Lachnospiraceae</taxon>
        <taxon>Lachnoanaerobaculum</taxon>
    </lineage>
</organism>
<dbReference type="InterPro" id="IPR012301">
    <property type="entry name" value="Malic_N_dom"/>
</dbReference>
<reference evidence="10 11" key="1">
    <citation type="submission" date="2010-12" db="EMBL/GenBank/DDBJ databases">
        <authorList>
            <person name="Muzny D."/>
            <person name="Qin X."/>
            <person name="Deng J."/>
            <person name="Jiang H."/>
            <person name="Liu Y."/>
            <person name="Qu J."/>
            <person name="Song X.-Z."/>
            <person name="Zhang L."/>
            <person name="Thornton R."/>
            <person name="Coyle M."/>
            <person name="Francisco L."/>
            <person name="Jackson L."/>
            <person name="Javaid M."/>
            <person name="Korchina V."/>
            <person name="Kovar C."/>
            <person name="Mata R."/>
            <person name="Mathew T."/>
            <person name="Ngo R."/>
            <person name="Nguyen L."/>
            <person name="Nguyen N."/>
            <person name="Okwuonu G."/>
            <person name="Ongeri F."/>
            <person name="Pham C."/>
            <person name="Simmons D."/>
            <person name="Wilczek-Boney K."/>
            <person name="Hale W."/>
            <person name="Jakkamsetti A."/>
            <person name="Pham P."/>
            <person name="Ruth R."/>
            <person name="San Lucas F."/>
            <person name="Warren J."/>
            <person name="Zhang J."/>
            <person name="Zhao Z."/>
            <person name="Zhou C."/>
            <person name="Zhu D."/>
            <person name="Lee S."/>
            <person name="Bess C."/>
            <person name="Blankenburg K."/>
            <person name="Forbes L."/>
            <person name="Fu Q."/>
            <person name="Gubbala S."/>
            <person name="Hirani K."/>
            <person name="Jayaseelan J.C."/>
            <person name="Lara F."/>
            <person name="Munidasa M."/>
            <person name="Palculict T."/>
            <person name="Patil S."/>
            <person name="Pu L.-L."/>
            <person name="Saada N."/>
            <person name="Tang L."/>
            <person name="Weissenberger G."/>
            <person name="Zhu Y."/>
            <person name="Hemphill L."/>
            <person name="Shang Y."/>
            <person name="Youmans B."/>
            <person name="Ayvaz T."/>
            <person name="Ross M."/>
            <person name="Santibanez J."/>
            <person name="Aqrawi P."/>
            <person name="Gross S."/>
            <person name="Joshi V."/>
            <person name="Fowler G."/>
            <person name="Nazareth L."/>
            <person name="Reid J."/>
            <person name="Worley K."/>
            <person name="Petrosino J."/>
            <person name="Highlander S."/>
            <person name="Gibbs R."/>
        </authorList>
    </citation>
    <scope>NUCLEOTIDE SEQUENCE [LARGE SCALE GENOMIC DNA]</scope>
    <source>
        <strain evidence="10 11">DSM 3986</strain>
    </source>
</reference>
<dbReference type="PIRSF" id="PIRSF000106">
    <property type="entry name" value="ME"/>
    <property type="match status" value="1"/>
</dbReference>
<dbReference type="GO" id="GO:0016616">
    <property type="term" value="F:oxidoreductase activity, acting on the CH-OH group of donors, NAD or NADP as acceptor"/>
    <property type="evidence" value="ECO:0007669"/>
    <property type="project" value="InterPro"/>
</dbReference>
<feature type="binding site" evidence="7">
    <location>
        <position position="157"/>
    </location>
    <ligand>
        <name>a divalent metal cation</name>
        <dbReference type="ChEBI" id="CHEBI:60240"/>
    </ligand>
</feature>
<dbReference type="EMBL" id="AEPW01000088">
    <property type="protein sequence ID" value="EFU75870.1"/>
    <property type="molecule type" value="Genomic_DNA"/>
</dbReference>
<dbReference type="SUPFAM" id="SSF53223">
    <property type="entry name" value="Aminoacid dehydrogenase-like, N-terminal domain"/>
    <property type="match status" value="1"/>
</dbReference>
<dbReference type="InterPro" id="IPR046346">
    <property type="entry name" value="Aminoacid_DH-like_N_sf"/>
</dbReference>
<comment type="cofactor">
    <cofactor evidence="7">
        <name>Mg(2+)</name>
        <dbReference type="ChEBI" id="CHEBI:18420"/>
    </cofactor>
    <cofactor evidence="7">
        <name>Mn(2+)</name>
        <dbReference type="ChEBI" id="CHEBI:29035"/>
    </cofactor>
    <text evidence="7">Divalent metal cations. Prefers magnesium or manganese.</text>
</comment>
<evidence type="ECO:0000259" key="8">
    <source>
        <dbReference type="SMART" id="SM00919"/>
    </source>
</evidence>
<dbReference type="HOGENOM" id="CLU_034446_2_1_9"/>
<keyword evidence="3 7" id="KW-0479">Metal-binding</keyword>
<dbReference type="InterPro" id="IPR012302">
    <property type="entry name" value="Malic_NAD-bd"/>
</dbReference>
<feature type="domain" description="Malic enzyme N-terminal" evidence="9">
    <location>
        <begin position="39"/>
        <end position="172"/>
    </location>
</feature>
<dbReference type="SMART" id="SM01274">
    <property type="entry name" value="malic"/>
    <property type="match status" value="1"/>
</dbReference>
<feature type="active site" description="Proton acceptor" evidence="5">
    <location>
        <position position="115"/>
    </location>
</feature>
<feature type="domain" description="Malic enzyme NAD-binding" evidence="8">
    <location>
        <begin position="184"/>
        <end position="408"/>
    </location>
</feature>
<sequence length="415" mass="44930">MWKSIFFYARIHQRIFVIFYKGGNMDYSKEALKLHEKNGGKIAVASKIKINNRDDLSTAYTPGVAAPCKEIASDPENVWKYTAKKNLVAVVSDGTAVLGLGDIGAKAAMPVMEGKAILFKEFGDVDAFPICLDTKDTEEIIKTVKNIAPCFGGINLEDIASPKCFEIEERLEKELEIPVFHDDQHGIAIVVTAALINALKLVDKKMDEIKVVLNGPGSAGTAIIKMLLESGVKNITACDEYGILYKDRAEGIKDHKKWLCTVTNLNDMRGNLADTLAGADVFIGVSAANILTKDMIKTMAKDPIVFAMANPNPEISYDEAIEAGVAVMGTGRSDRPNQINNVLAFPGIFRGALDAHARDINYTMKKAAAKAIAEYIKPEDLNPENIIPSALDKSVAKAVADAVARAAIESGSVRK</sequence>
<evidence type="ECO:0000256" key="2">
    <source>
        <dbReference type="ARBA" id="ARBA00008785"/>
    </source>
</evidence>
<dbReference type="InterPro" id="IPR051674">
    <property type="entry name" value="Malate_Decarboxylase"/>
</dbReference>
<proteinExistence type="inferred from homology"/>
<evidence type="ECO:0000256" key="4">
    <source>
        <dbReference type="ARBA" id="ARBA00023002"/>
    </source>
</evidence>
<dbReference type="InterPro" id="IPR036291">
    <property type="entry name" value="NAD(P)-bd_dom_sf"/>
</dbReference>
<dbReference type="PANTHER" id="PTHR43237:SF4">
    <property type="entry name" value="NADP-DEPENDENT MALIC ENZYME"/>
    <property type="match status" value="1"/>
</dbReference>
<accession>E6LQV8</accession>
<name>E6LQV8_9FIRM</name>
<dbReference type="Proteomes" id="UP000003434">
    <property type="component" value="Unassembled WGS sequence"/>
</dbReference>
<feature type="binding site" evidence="6">
    <location>
        <position position="310"/>
    </location>
    <ligand>
        <name>(S)-malate</name>
        <dbReference type="ChEBI" id="CHEBI:15589"/>
    </ligand>
</feature>
<dbReference type="Gene3D" id="3.40.50.720">
    <property type="entry name" value="NAD(P)-binding Rossmann-like Domain"/>
    <property type="match status" value="1"/>
</dbReference>
<feature type="active site" description="Proton donor" evidence="5">
    <location>
        <position position="60"/>
    </location>
</feature>
<dbReference type="GO" id="GO:0051287">
    <property type="term" value="F:NAD binding"/>
    <property type="evidence" value="ECO:0007669"/>
    <property type="project" value="InterPro"/>
</dbReference>
<feature type="binding site" evidence="7">
    <location>
        <position position="183"/>
    </location>
    <ligand>
        <name>a divalent metal cation</name>
        <dbReference type="ChEBI" id="CHEBI:60240"/>
    </ligand>
</feature>
<evidence type="ECO:0000256" key="7">
    <source>
        <dbReference type="PIRSR" id="PIRSR000106-3"/>
    </source>
</evidence>
<feature type="binding site" evidence="7">
    <location>
        <position position="158"/>
    </location>
    <ligand>
        <name>a divalent metal cation</name>
        <dbReference type="ChEBI" id="CHEBI:60240"/>
    </ligand>
</feature>
<protein>
    <submittedName>
        <fullName evidence="10">Malic enzyme, NAD binding domain protein</fullName>
    </submittedName>
</protein>
<keyword evidence="4" id="KW-0560">Oxidoreductase</keyword>
<dbReference type="SUPFAM" id="SSF51735">
    <property type="entry name" value="NAD(P)-binding Rossmann-fold domains"/>
    <property type="match status" value="1"/>
</dbReference>
<dbReference type="Pfam" id="PF03949">
    <property type="entry name" value="Malic_M"/>
    <property type="match status" value="1"/>
</dbReference>
<dbReference type="FunFam" id="3.40.50.720:FF:000095">
    <property type="entry name" value="NADP-dependent malic enzyme"/>
    <property type="match status" value="1"/>
</dbReference>
<dbReference type="PANTHER" id="PTHR43237">
    <property type="entry name" value="NADP-DEPENDENT MALIC ENZYME"/>
    <property type="match status" value="1"/>
</dbReference>
<dbReference type="AlphaFoldDB" id="E6LQV8"/>
<evidence type="ECO:0000256" key="1">
    <source>
        <dbReference type="ARBA" id="ARBA00001936"/>
    </source>
</evidence>
<evidence type="ECO:0000313" key="11">
    <source>
        <dbReference type="Proteomes" id="UP000003434"/>
    </source>
</evidence>
<evidence type="ECO:0000256" key="6">
    <source>
        <dbReference type="PIRSR" id="PIRSR000106-2"/>
    </source>
</evidence>
<dbReference type="eggNOG" id="COG0281">
    <property type="taxonomic scope" value="Bacteria"/>
</dbReference>
<dbReference type="InterPro" id="IPR037062">
    <property type="entry name" value="Malic_N_dom_sf"/>
</dbReference>
<evidence type="ECO:0000313" key="10">
    <source>
        <dbReference type="EMBL" id="EFU75870.1"/>
    </source>
</evidence>
<dbReference type="Gene3D" id="3.40.50.10380">
    <property type="entry name" value="Malic enzyme, N-terminal domain"/>
    <property type="match status" value="1"/>
</dbReference>
<dbReference type="FunFam" id="3.40.50.10380:FF:000003">
    <property type="entry name" value="NADP-dependent malic enzyme"/>
    <property type="match status" value="1"/>
</dbReference>
<comment type="caution">
    <text evidence="10">The sequence shown here is derived from an EMBL/GenBank/DDBJ whole genome shotgun (WGS) entry which is preliminary data.</text>
</comment>
<gene>
    <name evidence="10" type="ORF">HMPREF0381_2343</name>
</gene>
<evidence type="ECO:0000256" key="3">
    <source>
        <dbReference type="ARBA" id="ARBA00022723"/>
    </source>
</evidence>
<feature type="binding site" evidence="6">
    <location>
        <position position="340"/>
    </location>
    <ligand>
        <name>(S)-malate</name>
        <dbReference type="ChEBI" id="CHEBI:15589"/>
    </ligand>
</feature>
<dbReference type="InterPro" id="IPR001891">
    <property type="entry name" value="Malic_OxRdtase"/>
</dbReference>
<dbReference type="CDD" id="cd05311">
    <property type="entry name" value="NAD_bind_2_malic_enz"/>
    <property type="match status" value="1"/>
</dbReference>
<dbReference type="GO" id="GO:0046872">
    <property type="term" value="F:metal ion binding"/>
    <property type="evidence" value="ECO:0007669"/>
    <property type="project" value="UniProtKB-KW"/>
</dbReference>
<dbReference type="SMART" id="SM00919">
    <property type="entry name" value="Malic_M"/>
    <property type="match status" value="1"/>
</dbReference>
<evidence type="ECO:0000256" key="5">
    <source>
        <dbReference type="PIRSR" id="PIRSR000106-1"/>
    </source>
</evidence>
<comment type="cofactor">
    <cofactor evidence="1">
        <name>Mn(2+)</name>
        <dbReference type="ChEBI" id="CHEBI:29035"/>
    </cofactor>
</comment>
<comment type="similarity">
    <text evidence="2">Belongs to the malic enzymes family.</text>
</comment>
<dbReference type="InterPro" id="IPR045213">
    <property type="entry name" value="Malic_NAD-bd_bact_type"/>
</dbReference>